<reference evidence="1" key="1">
    <citation type="submission" date="2023-10" db="EMBL/GenBank/DDBJ databases">
        <authorList>
            <person name="Rodriguez Cubillos JULIANA M."/>
            <person name="De Vega J."/>
        </authorList>
    </citation>
    <scope>NUCLEOTIDE SEQUENCE</scope>
</reference>
<evidence type="ECO:0000313" key="2">
    <source>
        <dbReference type="Proteomes" id="UP001177021"/>
    </source>
</evidence>
<name>A0ACB0MCK1_TRIPR</name>
<accession>A0ACB0MCK1</accession>
<protein>
    <submittedName>
        <fullName evidence="1">Uncharacterized protein</fullName>
    </submittedName>
</protein>
<dbReference type="EMBL" id="CASHSV030000823">
    <property type="protein sequence ID" value="CAJ2679335.1"/>
    <property type="molecule type" value="Genomic_DNA"/>
</dbReference>
<dbReference type="Proteomes" id="UP001177021">
    <property type="component" value="Unassembled WGS sequence"/>
</dbReference>
<keyword evidence="2" id="KW-1185">Reference proteome</keyword>
<proteinExistence type="predicted"/>
<evidence type="ECO:0000313" key="1">
    <source>
        <dbReference type="EMBL" id="CAJ2679335.1"/>
    </source>
</evidence>
<gene>
    <name evidence="1" type="ORF">MILVUS5_LOCUS41451</name>
</gene>
<comment type="caution">
    <text evidence="1">The sequence shown here is derived from an EMBL/GenBank/DDBJ whole genome shotgun (WGS) entry which is preliminary data.</text>
</comment>
<organism evidence="1 2">
    <name type="scientific">Trifolium pratense</name>
    <name type="common">Red clover</name>
    <dbReference type="NCBI Taxonomy" id="57577"/>
    <lineage>
        <taxon>Eukaryota</taxon>
        <taxon>Viridiplantae</taxon>
        <taxon>Streptophyta</taxon>
        <taxon>Embryophyta</taxon>
        <taxon>Tracheophyta</taxon>
        <taxon>Spermatophyta</taxon>
        <taxon>Magnoliopsida</taxon>
        <taxon>eudicotyledons</taxon>
        <taxon>Gunneridae</taxon>
        <taxon>Pentapetalae</taxon>
        <taxon>rosids</taxon>
        <taxon>fabids</taxon>
        <taxon>Fabales</taxon>
        <taxon>Fabaceae</taxon>
        <taxon>Papilionoideae</taxon>
        <taxon>50 kb inversion clade</taxon>
        <taxon>NPAAA clade</taxon>
        <taxon>Hologalegina</taxon>
        <taxon>IRL clade</taxon>
        <taxon>Trifolieae</taxon>
        <taxon>Trifolium</taxon>
    </lineage>
</organism>
<sequence>MGRGTDGIKKMKRSNSVKLSDLEAIQSSLPRRSLSQSRKLLPLHVPTTAAAPQKQKPSMRKSVNYMKPTRSSDAKKVLLPVTLQNNQCGSDSKNLRPKCSSSSKSSSVSNKNTAKTMSRSSSMKLVRTLAKTSFKPSTTAALRADINATYRATCSSTLKDSKFPAHLVLNTGGSESEGASVMKVCPYTYCSLNGNHRAHGRRRFLENRKSIKLEASERLKVPCEKRKNFDIEQTDYDGKPACDEAGKGNPIIIPLIPEIGIDFLNEVYAEEREKAYKVGKFDTAKHLEDQEGIKFAMAVDGNIAEKEGICQVTPCLPCDDLTKSEINPKVEFKNYFDTSEIEVDTKESFHHELNSEDAHKNHPPSCFHEEICTGSYCHEVSDDEEHVENIELDDSESQGADMEWEAKQFCPINHKEDIGSSVITHETDSKFKSLSEGSHDIFEMWLGDIPSNHYANIIVEKSLHGKEEKITDFDAQHHDTNSVQESTSESIQTDYPSKSIDHEYDQSYLEEEELQYLRNTEDNDREIEKHVDKEVICASVVLDEDTIDTSEVHNICETRKIEESREDSNTNLESNEKEISQRNQIPLSNVPKERTIIVQDHEFLEEAQVASTEFQIISSIGGEGQNTSNNRQWPAKNKRPMKDSEQMRKINPRKPNFLPFVPDAEPERVELKHQMMDDRKNAEEWMLDFSLRQAVTKLAPARKKKVALLVEAFETVMSTPECETHTRNNSPLVHARPIQACS</sequence>